<sequence>MTIFPLNTRIVFSVFIVFGVFLSEKELVAQEDLTLNTIVIDAGHGGKDPGAIGKKSKEKDIVLDVALKLGDYLNEYLPEVEVVYTRNKDVFVPLNKRAEIANKSKADLFVSIHANSISVPSIAGAETFVLGLHRTEENLEVAKKENSVIVLEEDYSTTYEGFDPNSPESYIIFELMQNVHLDQSIHIASMVQQQFHSRVGRKDRGVKQAGFLVLREVAMPSVLVELGFLSNIKEEKFIASEEGKTYLASALFRAIRDYKKEHDAKSNMQDLALLQSNLIKSKVLYRIQVASSKNKIKEGTRIYKKFNDLYEFQEGGYFKYSTGCTSDYNEIVKLLQTVKSDVNDAFVIAFQSDKKIRVSEARKLTGNKE</sequence>
<accession>A0ABS5JWG5</accession>
<evidence type="ECO:0000259" key="4">
    <source>
        <dbReference type="SMART" id="SM00646"/>
    </source>
</evidence>
<evidence type="ECO:0000313" key="5">
    <source>
        <dbReference type="EMBL" id="MBS2099254.1"/>
    </source>
</evidence>
<proteinExistence type="predicted"/>
<keyword evidence="6" id="KW-1185">Reference proteome</keyword>
<dbReference type="SUPFAM" id="SSF53187">
    <property type="entry name" value="Zn-dependent exopeptidases"/>
    <property type="match status" value="1"/>
</dbReference>
<dbReference type="InterPro" id="IPR050695">
    <property type="entry name" value="N-acetylmuramoyl_amidase_3"/>
</dbReference>
<dbReference type="PANTHER" id="PTHR30404:SF0">
    <property type="entry name" value="N-ACETYLMURAMOYL-L-ALANINE AMIDASE AMIC"/>
    <property type="match status" value="1"/>
</dbReference>
<evidence type="ECO:0000313" key="6">
    <source>
        <dbReference type="Proteomes" id="UP000708576"/>
    </source>
</evidence>
<dbReference type="Gene3D" id="3.40.630.40">
    <property type="entry name" value="Zn-dependent exopeptidases"/>
    <property type="match status" value="1"/>
</dbReference>
<dbReference type="InterPro" id="IPR002508">
    <property type="entry name" value="MurNAc-LAA_cat"/>
</dbReference>
<feature type="domain" description="MurNAc-LAA" evidence="4">
    <location>
        <begin position="98"/>
        <end position="256"/>
    </location>
</feature>
<dbReference type="CDD" id="cd02696">
    <property type="entry name" value="MurNAc-LAA"/>
    <property type="match status" value="1"/>
</dbReference>
<evidence type="ECO:0000256" key="1">
    <source>
        <dbReference type="ARBA" id="ARBA00001561"/>
    </source>
</evidence>
<dbReference type="Pfam" id="PF01520">
    <property type="entry name" value="Amidase_3"/>
    <property type="match status" value="1"/>
</dbReference>
<organism evidence="5 6">
    <name type="scientific">Carboxylicivirga linearis</name>
    <dbReference type="NCBI Taxonomy" id="1628157"/>
    <lineage>
        <taxon>Bacteria</taxon>
        <taxon>Pseudomonadati</taxon>
        <taxon>Bacteroidota</taxon>
        <taxon>Bacteroidia</taxon>
        <taxon>Marinilabiliales</taxon>
        <taxon>Marinilabiliaceae</taxon>
        <taxon>Carboxylicivirga</taxon>
    </lineage>
</organism>
<comment type="catalytic activity">
    <reaction evidence="1">
        <text>Hydrolyzes the link between N-acetylmuramoyl residues and L-amino acid residues in certain cell-wall glycopeptides.</text>
        <dbReference type="EC" id="3.5.1.28"/>
    </reaction>
</comment>
<dbReference type="Proteomes" id="UP000708576">
    <property type="component" value="Unassembled WGS sequence"/>
</dbReference>
<name>A0ABS5JWG5_9BACT</name>
<evidence type="ECO:0000256" key="3">
    <source>
        <dbReference type="ARBA" id="ARBA00022801"/>
    </source>
</evidence>
<dbReference type="EC" id="3.5.1.28" evidence="2"/>
<comment type="caution">
    <text evidence="5">The sequence shown here is derived from an EMBL/GenBank/DDBJ whole genome shotgun (WGS) entry which is preliminary data.</text>
</comment>
<dbReference type="EMBL" id="JAGUCO010000009">
    <property type="protein sequence ID" value="MBS2099254.1"/>
    <property type="molecule type" value="Genomic_DNA"/>
</dbReference>
<keyword evidence="3" id="KW-0378">Hydrolase</keyword>
<dbReference type="SMART" id="SM00646">
    <property type="entry name" value="Ami_3"/>
    <property type="match status" value="1"/>
</dbReference>
<reference evidence="5 6" key="1">
    <citation type="journal article" date="2015" name="Int. J. Syst. Evol. Microbiol.">
        <title>Carboxylicivirga linearis sp. nov., isolated from a sea cucumber culture pond.</title>
        <authorList>
            <person name="Wang F.Q."/>
            <person name="Zhou Y.X."/>
            <person name="Lin X.Z."/>
            <person name="Chen G.J."/>
            <person name="Du Z.J."/>
        </authorList>
    </citation>
    <scope>NUCLEOTIDE SEQUENCE [LARGE SCALE GENOMIC DNA]</scope>
    <source>
        <strain evidence="5 6">FB218</strain>
    </source>
</reference>
<protein>
    <recommendedName>
        <fullName evidence="2">N-acetylmuramoyl-L-alanine amidase</fullName>
        <ecNumber evidence="2">3.5.1.28</ecNumber>
    </recommendedName>
</protein>
<dbReference type="RefSeq" id="WP_212216497.1">
    <property type="nucleotide sequence ID" value="NZ_JAGUCO010000009.1"/>
</dbReference>
<gene>
    <name evidence="5" type="ORF">KEM10_13255</name>
</gene>
<dbReference type="PANTHER" id="PTHR30404">
    <property type="entry name" value="N-ACETYLMURAMOYL-L-ALANINE AMIDASE"/>
    <property type="match status" value="1"/>
</dbReference>
<evidence type="ECO:0000256" key="2">
    <source>
        <dbReference type="ARBA" id="ARBA00011901"/>
    </source>
</evidence>